<proteinExistence type="predicted"/>
<organism evidence="1">
    <name type="scientific">Melanthalia intermedia</name>
    <dbReference type="NCBI Taxonomy" id="172989"/>
    <lineage>
        <taxon>Eukaryota</taxon>
        <taxon>Rhodophyta</taxon>
        <taxon>Florideophyceae</taxon>
        <taxon>Rhodymeniophycidae</taxon>
        <taxon>Gracilariales</taxon>
        <taxon>Gracilariaceae</taxon>
        <taxon>Melanthalia</taxon>
    </lineage>
</organism>
<reference evidence="1" key="1">
    <citation type="submission" date="2018-05" db="EMBL/GenBank/DDBJ databases">
        <title>Organellar genomes of Gracilariaceae.</title>
        <authorList>
            <person name="Iha C."/>
            <person name="Oliveira M.C."/>
        </authorList>
    </citation>
    <scope>NUCLEOTIDE SEQUENCE</scope>
</reference>
<dbReference type="EMBL" id="MH396016">
    <property type="protein sequence ID" value="AXI97656.1"/>
    <property type="molecule type" value="Genomic_DNA"/>
</dbReference>
<accession>A0A345UB20</accession>
<gene>
    <name evidence="1" type="primary">orf839</name>
</gene>
<name>A0A345UB20_9FLOR</name>
<sequence length="98" mass="11228">MITLQQNDVENILCPLSQDRCIKFFMILDRLANQEISFDHFYAFLLLEKTKNIVAPSSLDVNGMRGIYMSRKDWIQIPAIRSPSCSICVVKAGKKMCL</sequence>
<keyword evidence="1" id="KW-0150">Chloroplast</keyword>
<dbReference type="RefSeq" id="YP_009511779.1">
    <property type="nucleotide sequence ID" value="NC_039145.1"/>
</dbReference>
<evidence type="ECO:0000313" key="1">
    <source>
        <dbReference type="EMBL" id="AXI97656.1"/>
    </source>
</evidence>
<keyword evidence="1" id="KW-0934">Plastid</keyword>
<dbReference type="GeneID" id="37624337"/>
<protein>
    <submittedName>
        <fullName evidence="1">Uncharacterized protein</fullName>
    </submittedName>
</protein>
<geneLocation type="chloroplast" evidence="1"/>
<dbReference type="AlphaFoldDB" id="A0A345UB20"/>